<accession>A0A2K3PMC9</accession>
<dbReference type="AlphaFoldDB" id="A0A2K3PMC9"/>
<name>A0A2K3PMC9_TRIPR</name>
<proteinExistence type="predicted"/>
<dbReference type="EMBL" id="ASHM01008518">
    <property type="protein sequence ID" value="PNY16435.1"/>
    <property type="molecule type" value="Genomic_DNA"/>
</dbReference>
<reference evidence="1 2" key="2">
    <citation type="journal article" date="2017" name="Front. Plant Sci.">
        <title>Gene Classification and Mining of Molecular Markers Useful in Red Clover (Trifolium pratense) Breeding.</title>
        <authorList>
            <person name="Istvanek J."/>
            <person name="Dluhosova J."/>
            <person name="Dluhos P."/>
            <person name="Patkova L."/>
            <person name="Nedelnik J."/>
            <person name="Repkova J."/>
        </authorList>
    </citation>
    <scope>NUCLEOTIDE SEQUENCE [LARGE SCALE GENOMIC DNA]</scope>
    <source>
        <strain evidence="2">cv. Tatra</strain>
        <tissue evidence="1">Young leaves</tissue>
    </source>
</reference>
<gene>
    <name evidence="1" type="ORF">L195_g013155</name>
</gene>
<organism evidence="1 2">
    <name type="scientific">Trifolium pratense</name>
    <name type="common">Red clover</name>
    <dbReference type="NCBI Taxonomy" id="57577"/>
    <lineage>
        <taxon>Eukaryota</taxon>
        <taxon>Viridiplantae</taxon>
        <taxon>Streptophyta</taxon>
        <taxon>Embryophyta</taxon>
        <taxon>Tracheophyta</taxon>
        <taxon>Spermatophyta</taxon>
        <taxon>Magnoliopsida</taxon>
        <taxon>eudicotyledons</taxon>
        <taxon>Gunneridae</taxon>
        <taxon>Pentapetalae</taxon>
        <taxon>rosids</taxon>
        <taxon>fabids</taxon>
        <taxon>Fabales</taxon>
        <taxon>Fabaceae</taxon>
        <taxon>Papilionoideae</taxon>
        <taxon>50 kb inversion clade</taxon>
        <taxon>NPAAA clade</taxon>
        <taxon>Hologalegina</taxon>
        <taxon>IRL clade</taxon>
        <taxon>Trifolieae</taxon>
        <taxon>Trifolium</taxon>
    </lineage>
</organism>
<evidence type="ECO:0000313" key="1">
    <source>
        <dbReference type="EMBL" id="PNY16435.1"/>
    </source>
</evidence>
<protein>
    <submittedName>
        <fullName evidence="1">Uncharacterized protein</fullName>
    </submittedName>
</protein>
<dbReference type="Proteomes" id="UP000236291">
    <property type="component" value="Unassembled WGS sequence"/>
</dbReference>
<sequence>MYCGTDFGQLIQAEKNGKRKDRRDDDFEGKSHVKILRETHSHWVFTWGCDLPPIALKGDDRVWRCSAPNPSGMRGGCVPAVAPTLKSVIWVKQGFSE</sequence>
<comment type="caution">
    <text evidence="1">The sequence shown here is derived from an EMBL/GenBank/DDBJ whole genome shotgun (WGS) entry which is preliminary data.</text>
</comment>
<reference evidence="1 2" key="1">
    <citation type="journal article" date="2014" name="Am. J. Bot.">
        <title>Genome assembly and annotation for red clover (Trifolium pratense; Fabaceae).</title>
        <authorList>
            <person name="Istvanek J."/>
            <person name="Jaros M."/>
            <person name="Krenek A."/>
            <person name="Repkova J."/>
        </authorList>
    </citation>
    <scope>NUCLEOTIDE SEQUENCE [LARGE SCALE GENOMIC DNA]</scope>
    <source>
        <strain evidence="2">cv. Tatra</strain>
        <tissue evidence="1">Young leaves</tissue>
    </source>
</reference>
<evidence type="ECO:0000313" key="2">
    <source>
        <dbReference type="Proteomes" id="UP000236291"/>
    </source>
</evidence>